<organism evidence="1 2">
    <name type="scientific">Streptococcus oralis SK255</name>
    <dbReference type="NCBI Taxonomy" id="1005704"/>
    <lineage>
        <taxon>Bacteria</taxon>
        <taxon>Bacillati</taxon>
        <taxon>Bacillota</taxon>
        <taxon>Bacilli</taxon>
        <taxon>Lactobacillales</taxon>
        <taxon>Streptococcaceae</taxon>
        <taxon>Streptococcus</taxon>
    </lineage>
</organism>
<accession>F5VTI5</accession>
<comment type="caution">
    <text evidence="1">The sequence shown here is derived from an EMBL/GenBank/DDBJ whole genome shotgun (WGS) entry which is preliminary data.</text>
</comment>
<gene>
    <name evidence="1" type="ORF">HMPREF9968_1460</name>
</gene>
<dbReference type="AlphaFoldDB" id="F5VTI5"/>
<evidence type="ECO:0000313" key="1">
    <source>
        <dbReference type="EMBL" id="EGL90681.1"/>
    </source>
</evidence>
<name>F5VTI5_STROR</name>
<dbReference type="Proteomes" id="UP000003695">
    <property type="component" value="Unassembled WGS sequence"/>
</dbReference>
<sequence>MIELSFPKFNQFGLVLLYKKVDDCPLGKSSLNSNTYLF</sequence>
<protein>
    <submittedName>
        <fullName evidence="1">Uncharacterized protein</fullName>
    </submittedName>
</protein>
<dbReference type="EMBL" id="AFNM01000019">
    <property type="protein sequence ID" value="EGL90681.1"/>
    <property type="molecule type" value="Genomic_DNA"/>
</dbReference>
<proteinExistence type="predicted"/>
<evidence type="ECO:0000313" key="2">
    <source>
        <dbReference type="Proteomes" id="UP000003695"/>
    </source>
</evidence>
<reference evidence="1 2" key="1">
    <citation type="submission" date="2011-04" db="EMBL/GenBank/DDBJ databases">
        <authorList>
            <person name="Durkin A.S."/>
            <person name="Radune D."/>
            <person name="Hostetler J."/>
            <person name="Torralba M."/>
            <person name="Gillis M."/>
            <person name="Methe B."/>
            <person name="Sutton G."/>
            <person name="Nelson K.E."/>
        </authorList>
    </citation>
    <scope>NUCLEOTIDE SEQUENCE [LARGE SCALE GENOMIC DNA]</scope>
    <source>
        <strain evidence="1 2">SK255</strain>
    </source>
</reference>